<dbReference type="PANTHER" id="PTHR38588:SF1">
    <property type="entry name" value="BLL0334 PROTEIN"/>
    <property type="match status" value="1"/>
</dbReference>
<keyword evidence="3" id="KW-1185">Reference proteome</keyword>
<comment type="caution">
    <text evidence="2">The sequence shown here is derived from an EMBL/GenBank/DDBJ whole genome shotgun (WGS) entry which is preliminary data.</text>
</comment>
<evidence type="ECO:0000256" key="1">
    <source>
        <dbReference type="SAM" id="Phobius"/>
    </source>
</evidence>
<organism evidence="2 3">
    <name type="scientific">Pacificimonas pallii</name>
    <dbReference type="NCBI Taxonomy" id="2827236"/>
    <lineage>
        <taxon>Bacteria</taxon>
        <taxon>Pseudomonadati</taxon>
        <taxon>Pseudomonadota</taxon>
        <taxon>Alphaproteobacteria</taxon>
        <taxon>Sphingomonadales</taxon>
        <taxon>Sphingosinicellaceae</taxon>
        <taxon>Pacificimonas</taxon>
    </lineage>
</organism>
<dbReference type="Pfam" id="PF06240">
    <property type="entry name" value="COXG"/>
    <property type="match status" value="1"/>
</dbReference>
<keyword evidence="1" id="KW-1133">Transmembrane helix</keyword>
<dbReference type="PANTHER" id="PTHR38588">
    <property type="entry name" value="BLL0334 PROTEIN"/>
    <property type="match status" value="1"/>
</dbReference>
<protein>
    <submittedName>
        <fullName evidence="2">Carbon monoxide dehydrogenase subunit G</fullName>
    </submittedName>
</protein>
<gene>
    <name evidence="2" type="ORF">KCG44_12170</name>
</gene>
<evidence type="ECO:0000313" key="3">
    <source>
        <dbReference type="Proteomes" id="UP000722336"/>
    </source>
</evidence>
<evidence type="ECO:0000313" key="2">
    <source>
        <dbReference type="EMBL" id="MBV7257541.1"/>
    </source>
</evidence>
<proteinExistence type="predicted"/>
<sequence>MQITGEQEISASRQKVWAALMDPDVLARCIDGVDALDRTDDGFAGVMNAKVGPVRAKFKGAVAITESQEPSRYVLVGEGKGGVAGFAKGSAEIDLTEAGPDRTLLTYTANSQVGGKLAQLGARLVEGAAKGYAERFFENFRREVEEPAAMTGPGPADAAAPAGAAPVTAPLGTVDEAEPFRSQSRGAGPIIWAGVVVVIAIGIVAAQFL</sequence>
<dbReference type="CDD" id="cd05018">
    <property type="entry name" value="CoxG"/>
    <property type="match status" value="1"/>
</dbReference>
<dbReference type="InterPro" id="IPR010419">
    <property type="entry name" value="CO_DH_gsu"/>
</dbReference>
<accession>A0ABS6SGR6</accession>
<reference evidence="2 3" key="1">
    <citation type="submission" date="2021-04" db="EMBL/GenBank/DDBJ databases">
        <authorList>
            <person name="Pira H."/>
            <person name="Risdian C."/>
            <person name="Wink J."/>
        </authorList>
    </citation>
    <scope>NUCLEOTIDE SEQUENCE [LARGE SCALE GENOMIC DNA]</scope>
    <source>
        <strain evidence="2 3">WHA3</strain>
    </source>
</reference>
<dbReference type="EMBL" id="JAGSPA010000004">
    <property type="protein sequence ID" value="MBV7257541.1"/>
    <property type="molecule type" value="Genomic_DNA"/>
</dbReference>
<keyword evidence="1" id="KW-0812">Transmembrane</keyword>
<dbReference type="Proteomes" id="UP000722336">
    <property type="component" value="Unassembled WGS sequence"/>
</dbReference>
<keyword evidence="1" id="KW-0472">Membrane</keyword>
<dbReference type="RefSeq" id="WP_218446389.1">
    <property type="nucleotide sequence ID" value="NZ_JAGSPA010000004.1"/>
</dbReference>
<name>A0ABS6SGR6_9SPHN</name>
<feature type="transmembrane region" description="Helical" evidence="1">
    <location>
        <begin position="190"/>
        <end position="208"/>
    </location>
</feature>